<dbReference type="GeneID" id="118357301"/>
<organism evidence="10 11">
    <name type="scientific">Zalophus californianus</name>
    <name type="common">California sealion</name>
    <dbReference type="NCBI Taxonomy" id="9704"/>
    <lineage>
        <taxon>Eukaryota</taxon>
        <taxon>Metazoa</taxon>
        <taxon>Chordata</taxon>
        <taxon>Craniata</taxon>
        <taxon>Vertebrata</taxon>
        <taxon>Euteleostomi</taxon>
        <taxon>Mammalia</taxon>
        <taxon>Eutheria</taxon>
        <taxon>Laurasiatheria</taxon>
        <taxon>Carnivora</taxon>
        <taxon>Caniformia</taxon>
        <taxon>Pinnipedia</taxon>
        <taxon>Otariidae</taxon>
        <taxon>Zalophus</taxon>
    </lineage>
</organism>
<dbReference type="GO" id="GO:0005764">
    <property type="term" value="C:lysosome"/>
    <property type="evidence" value="ECO:0007669"/>
    <property type="project" value="UniProtKB-SubCell"/>
</dbReference>
<evidence type="ECO:0000256" key="7">
    <source>
        <dbReference type="ARBA" id="ARBA00032692"/>
    </source>
</evidence>
<name>A0A6P9FMR5_ZALCA</name>
<accession>A0A6P9FMR5</accession>
<dbReference type="OrthoDB" id="76862at2759"/>
<evidence type="ECO:0000313" key="10">
    <source>
        <dbReference type="Proteomes" id="UP000515165"/>
    </source>
</evidence>
<dbReference type="AlphaFoldDB" id="A0A6P9FMR5"/>
<comment type="subcellular location">
    <subcellularLocation>
        <location evidence="2">Cytoplasm</location>
    </subcellularLocation>
    <subcellularLocation>
        <location evidence="1">Lysosome</location>
    </subcellularLocation>
</comment>
<dbReference type="PANTHER" id="PTHR13342:SF2">
    <property type="entry name" value="RAGULATOR COMPLEX PROTEIN LAMTOR5"/>
    <property type="match status" value="1"/>
</dbReference>
<dbReference type="GO" id="GO:0043066">
    <property type="term" value="P:negative regulation of apoptotic process"/>
    <property type="evidence" value="ECO:0007669"/>
    <property type="project" value="InterPro"/>
</dbReference>
<dbReference type="Gene3D" id="3.30.450.30">
    <property type="entry name" value="Dynein light chain 2a, cytoplasmic"/>
    <property type="match status" value="1"/>
</dbReference>
<dbReference type="Pfam" id="PF16672">
    <property type="entry name" value="LAMTOR5"/>
    <property type="match status" value="1"/>
</dbReference>
<evidence type="ECO:0000313" key="11">
    <source>
        <dbReference type="RefSeq" id="XP_035584927.1"/>
    </source>
</evidence>
<dbReference type="GO" id="GO:0071230">
    <property type="term" value="P:cellular response to amino acid stimulus"/>
    <property type="evidence" value="ECO:0007669"/>
    <property type="project" value="TreeGrafter"/>
</dbReference>
<evidence type="ECO:0000256" key="1">
    <source>
        <dbReference type="ARBA" id="ARBA00004371"/>
    </source>
</evidence>
<dbReference type="FunFam" id="3.30.450.30:FF:000005">
    <property type="entry name" value="Ragulator complex protein LAMTOR5 homolog"/>
    <property type="match status" value="1"/>
</dbReference>
<evidence type="ECO:0000256" key="2">
    <source>
        <dbReference type="ARBA" id="ARBA00004496"/>
    </source>
</evidence>
<proteinExistence type="inferred from homology"/>
<evidence type="ECO:0000256" key="8">
    <source>
        <dbReference type="ARBA" id="ARBA00053820"/>
    </source>
</evidence>
<dbReference type="GO" id="GO:1904263">
    <property type="term" value="P:positive regulation of TORC1 signaling"/>
    <property type="evidence" value="ECO:0007669"/>
    <property type="project" value="TreeGrafter"/>
</dbReference>
<comment type="function">
    <text evidence="8">As part of the Ragulator complex it is involved in amino acid sensing and activation of mTORC1, a signaling complex promoting cell growth in response to growth factors, energy levels, and amino acids. Activated by amino acids through a mechanism involving the lysosomal V-ATPase, the Ragulator plays a dual role for the small GTPases Rag (RagA/RRAGA, RagB/RRAGB, RagC/RRAGC and/or RagD/RRAGD): it (1) acts as a guanine nucleotide exchange factor (GEF), activating the small GTPases Rag and (2) mediates recruitment of Rag GTPases to the lysosome membrane. Activated Ragulator and Rag GTPases function as a scaffold recruiting mTORC1 to lysosomes where it is in turn activated. When complexed to BIRC5, interferes with apoptosome assembly, preventing recruitment of pro-caspase-9 to oligomerized APAF1, thereby selectively suppressing apoptosis initiated via the mitochondrial/cytochrome c pathway.</text>
</comment>
<dbReference type="PRINTS" id="PR02092">
    <property type="entry name" value="HEPBVIRUSXIP"/>
</dbReference>
<dbReference type="InterPro" id="IPR024135">
    <property type="entry name" value="LAMTOR5"/>
</dbReference>
<comment type="subunit">
    <text evidence="9">Homodimer. Part of the Ragulator complex composed of LAMTOR1, LAMTOR2, LAMTOR3, LAMTOR4 and LAMTOR5. LAMTOR4 and LAMTOR5 form a heterodimer that interacts, through LAMTOR1, with a LAMTOR2, LAMTOR3 heterodimer. The Ragulator complex interacts with both the mTORC1 complex and heterodimers constituted of the Rag GTPases RagA/RRAGA, RagB/RRAGB, RagC/RRAGC and RagD/RRAGD; regulated by amino acid availability. The Ragulator complex interacts with SLC38A9; the probable amino acid sensor. Component of the lysosomal folliculin complex (LFC), composed of FLCN, FNIP1 (or FNIP2), RagA/RRAGA or RagB/RRAGB GDP-bound, RagC/RRAGC or RagD/RRAGD GTP-bound, and Ragulator. Interacts with phosphorylated BIRC5; the resulting complex binds pro-caspase-9, as well as active caspase-9, but much less efficiently. Interacts with SUPV3L1.</text>
</comment>
<keyword evidence="6" id="KW-0458">Lysosome</keyword>
<evidence type="ECO:0000256" key="4">
    <source>
        <dbReference type="ARBA" id="ARBA00016079"/>
    </source>
</evidence>
<dbReference type="KEGG" id="zca:118357301"/>
<dbReference type="GO" id="GO:0071986">
    <property type="term" value="C:Ragulator complex"/>
    <property type="evidence" value="ECO:0007669"/>
    <property type="project" value="InterPro"/>
</dbReference>
<evidence type="ECO:0000256" key="5">
    <source>
        <dbReference type="ARBA" id="ARBA00022490"/>
    </source>
</evidence>
<evidence type="ECO:0000256" key="9">
    <source>
        <dbReference type="ARBA" id="ARBA00065297"/>
    </source>
</evidence>
<dbReference type="GO" id="GO:0005085">
    <property type="term" value="F:guanyl-nucleotide exchange factor activity"/>
    <property type="evidence" value="ECO:0007669"/>
    <property type="project" value="TreeGrafter"/>
</dbReference>
<dbReference type="PANTHER" id="PTHR13342">
    <property type="entry name" value="RAGULATOR COMPLEX PROTEIN LAMTOR5"/>
    <property type="match status" value="1"/>
</dbReference>
<comment type="similarity">
    <text evidence="3">Belongs to the LAMTOR5 family.</text>
</comment>
<dbReference type="Proteomes" id="UP000515165">
    <property type="component" value="Chromosome 8"/>
</dbReference>
<keyword evidence="10" id="KW-1185">Reference proteome</keyword>
<protein>
    <recommendedName>
        <fullName evidence="4">Ragulator complex protein LAMTOR5</fullName>
    </recommendedName>
    <alternativeName>
        <fullName evidence="7">Late endosomal/lysosomal adaptor and MAPK and MTOR activator 5</fullName>
    </alternativeName>
</protein>
<keyword evidence="5" id="KW-0963">Cytoplasm</keyword>
<gene>
    <name evidence="11" type="primary">LOC118357301</name>
</gene>
<evidence type="ECO:0000256" key="6">
    <source>
        <dbReference type="ARBA" id="ARBA00023228"/>
    </source>
</evidence>
<reference evidence="11" key="1">
    <citation type="submission" date="2025-08" db="UniProtKB">
        <authorList>
            <consortium name="RefSeq"/>
        </authorList>
    </citation>
    <scope>IDENTIFICATION</scope>
    <source>
        <tissue evidence="11">Blood</tissue>
    </source>
</reference>
<evidence type="ECO:0000256" key="3">
    <source>
        <dbReference type="ARBA" id="ARBA00007795"/>
    </source>
</evidence>
<dbReference type="RefSeq" id="XP_035584927.1">
    <property type="nucleotide sequence ID" value="XM_035729034.1"/>
</dbReference>
<sequence>MVVTRAEERVKRGDVVQRTSNLSQTVGRIEATLEQHLEDTIKNLSIAGVLCSDSQGPNLGCCGTPSSEARWGISALAQQAAKLTSDPTYFPVVSIGSHNGNIRIQKYNGITVAMHKMAS</sequence>